<evidence type="ECO:0008006" key="3">
    <source>
        <dbReference type="Google" id="ProtNLM"/>
    </source>
</evidence>
<evidence type="ECO:0000313" key="2">
    <source>
        <dbReference type="Proteomes" id="UP001232245"/>
    </source>
</evidence>
<comment type="caution">
    <text evidence="1">The sequence shown here is derived from an EMBL/GenBank/DDBJ whole genome shotgun (WGS) entry which is preliminary data.</text>
</comment>
<protein>
    <recommendedName>
        <fullName evidence="3">LysM domain-containing protein</fullName>
    </recommendedName>
</protein>
<reference evidence="1 2" key="1">
    <citation type="submission" date="2023-07" db="EMBL/GenBank/DDBJ databases">
        <title>Genomic Encyclopedia of Type Strains, Phase IV (KMG-IV): sequencing the most valuable type-strain genomes for metagenomic binning, comparative biology and taxonomic classification.</title>
        <authorList>
            <person name="Goeker M."/>
        </authorList>
    </citation>
    <scope>NUCLEOTIDE SEQUENCE [LARGE SCALE GENOMIC DNA]</scope>
    <source>
        <strain evidence="1 2">DSM 17723</strain>
    </source>
</reference>
<evidence type="ECO:0000313" key="1">
    <source>
        <dbReference type="EMBL" id="MDQ0224855.1"/>
    </source>
</evidence>
<dbReference type="RefSeq" id="WP_095299792.1">
    <property type="nucleotide sequence ID" value="NZ_CADEPK010000109.1"/>
</dbReference>
<organism evidence="1 2">
    <name type="scientific">Metabacillus niabensis</name>
    <dbReference type="NCBI Taxonomy" id="324854"/>
    <lineage>
        <taxon>Bacteria</taxon>
        <taxon>Bacillati</taxon>
        <taxon>Bacillota</taxon>
        <taxon>Bacilli</taxon>
        <taxon>Bacillales</taxon>
        <taxon>Bacillaceae</taxon>
        <taxon>Metabacillus</taxon>
    </lineage>
</organism>
<dbReference type="Proteomes" id="UP001232245">
    <property type="component" value="Unassembled WGS sequence"/>
</dbReference>
<keyword evidence="2" id="KW-1185">Reference proteome</keyword>
<name>A0ABT9Z0P8_9BACI</name>
<accession>A0ABT9Z0P8</accession>
<proteinExistence type="predicted"/>
<dbReference type="EMBL" id="JAUSTZ010000002">
    <property type="protein sequence ID" value="MDQ0224855.1"/>
    <property type="molecule type" value="Genomic_DNA"/>
</dbReference>
<gene>
    <name evidence="1" type="ORF">J2S02_001184</name>
</gene>
<sequence>MKRLSLFLIAIFLCYIIYYDIKVGTLPVVSITNIEASKQDEEIVQKTTIPYYEMKIKQGETVLSIIEKYHGGLPTSIEKIINDFETLNDNVKAESIIIGKTYRFPDYSE</sequence>